<dbReference type="GO" id="GO:0006297">
    <property type="term" value="P:nucleotide-excision repair, DNA gap filling"/>
    <property type="evidence" value="ECO:0007669"/>
    <property type="project" value="TreeGrafter"/>
</dbReference>
<dbReference type="InterPro" id="IPR029703">
    <property type="entry name" value="POL2"/>
</dbReference>
<feature type="chain" id="PRO_5003095315" description="DNA polymerase epsilon catalytic subunit" evidence="2">
    <location>
        <begin position="30"/>
        <end position="135"/>
    </location>
</feature>
<reference evidence="3 4" key="1">
    <citation type="journal article" date="2010" name="Nature">
        <title>The Ectocarpus genome and the independent evolution of multicellularity in brown algae.</title>
        <authorList>
            <person name="Cock J.M."/>
            <person name="Sterck L."/>
            <person name="Rouze P."/>
            <person name="Scornet D."/>
            <person name="Allen A.E."/>
            <person name="Amoutzias G."/>
            <person name="Anthouard V."/>
            <person name="Artiguenave F."/>
            <person name="Aury J.M."/>
            <person name="Badger J.H."/>
            <person name="Beszteri B."/>
            <person name="Billiau K."/>
            <person name="Bonnet E."/>
            <person name="Bothwell J.H."/>
            <person name="Bowler C."/>
            <person name="Boyen C."/>
            <person name="Brownlee C."/>
            <person name="Carrano C.J."/>
            <person name="Charrier B."/>
            <person name="Cho G.Y."/>
            <person name="Coelho S.M."/>
            <person name="Collen J."/>
            <person name="Corre E."/>
            <person name="Da Silva C."/>
            <person name="Delage L."/>
            <person name="Delaroque N."/>
            <person name="Dittami S.M."/>
            <person name="Doulbeau S."/>
            <person name="Elias M."/>
            <person name="Farnham G."/>
            <person name="Gachon C.M."/>
            <person name="Gschloessl B."/>
            <person name="Heesch S."/>
            <person name="Jabbari K."/>
            <person name="Jubin C."/>
            <person name="Kawai H."/>
            <person name="Kimura K."/>
            <person name="Kloareg B."/>
            <person name="Kupper F.C."/>
            <person name="Lang D."/>
            <person name="Le Bail A."/>
            <person name="Leblanc C."/>
            <person name="Lerouge P."/>
            <person name="Lohr M."/>
            <person name="Lopez P.J."/>
            <person name="Martens C."/>
            <person name="Maumus F."/>
            <person name="Michel G."/>
            <person name="Miranda-Saavedra D."/>
            <person name="Morales J."/>
            <person name="Moreau H."/>
            <person name="Motomura T."/>
            <person name="Nagasato C."/>
            <person name="Napoli C.A."/>
            <person name="Nelson D.R."/>
            <person name="Nyvall-Collen P."/>
            <person name="Peters A.F."/>
            <person name="Pommier C."/>
            <person name="Potin P."/>
            <person name="Poulain J."/>
            <person name="Quesneville H."/>
            <person name="Read B."/>
            <person name="Rensing S.A."/>
            <person name="Ritter A."/>
            <person name="Rousvoal S."/>
            <person name="Samanta M."/>
            <person name="Samson G."/>
            <person name="Schroeder D.C."/>
            <person name="Segurens B."/>
            <person name="Strittmatter M."/>
            <person name="Tonon T."/>
            <person name="Tregear J.W."/>
            <person name="Valentin K."/>
            <person name="von Dassow P."/>
            <person name="Yamagishi T."/>
            <person name="Van de Peer Y."/>
            <person name="Wincker P."/>
        </authorList>
    </citation>
    <scope>NUCLEOTIDE SEQUENCE [LARGE SCALE GENOMIC DNA]</scope>
    <source>
        <strain evidence="4">Ec32 / CCAP1310/4</strain>
    </source>
</reference>
<dbReference type="InterPro" id="IPR012337">
    <property type="entry name" value="RNaseH-like_sf"/>
</dbReference>
<keyword evidence="1" id="KW-0408">Iron</keyword>
<dbReference type="GO" id="GO:0051539">
    <property type="term" value="F:4 iron, 4 sulfur cluster binding"/>
    <property type="evidence" value="ECO:0007669"/>
    <property type="project" value="UniProtKB-KW"/>
</dbReference>
<keyword evidence="1" id="KW-0004">4Fe-4S</keyword>
<dbReference type="InParanoid" id="D7FPA2"/>
<evidence type="ECO:0000256" key="2">
    <source>
        <dbReference type="SAM" id="SignalP"/>
    </source>
</evidence>
<evidence type="ECO:0000313" key="4">
    <source>
        <dbReference type="Proteomes" id="UP000002630"/>
    </source>
</evidence>
<dbReference type="EMBL" id="FN649760">
    <property type="protein sequence ID" value="CBJ34278.1"/>
    <property type="molecule type" value="Genomic_DNA"/>
</dbReference>
<keyword evidence="1" id="KW-0239">DNA-directed DNA polymerase</keyword>
<feature type="signal peptide" evidence="2">
    <location>
        <begin position="1"/>
        <end position="29"/>
    </location>
</feature>
<dbReference type="GO" id="GO:0003677">
    <property type="term" value="F:DNA binding"/>
    <property type="evidence" value="ECO:0007669"/>
    <property type="project" value="UniProtKB-KW"/>
</dbReference>
<dbReference type="EC" id="2.7.7.7" evidence="1"/>
<dbReference type="GO" id="GO:0003887">
    <property type="term" value="F:DNA-directed DNA polymerase activity"/>
    <property type="evidence" value="ECO:0007669"/>
    <property type="project" value="UniProtKB-KW"/>
</dbReference>
<keyword evidence="1" id="KW-0863">Zinc-finger</keyword>
<keyword evidence="1" id="KW-0539">Nucleus</keyword>
<keyword evidence="4" id="KW-1185">Reference proteome</keyword>
<keyword evidence="1" id="KW-0548">Nucleotidyltransferase</keyword>
<comment type="function">
    <text evidence="1">DNA polymerase II participates in chromosomal DNA replication.</text>
</comment>
<protein>
    <recommendedName>
        <fullName evidence="1">DNA polymerase epsilon catalytic subunit</fullName>
        <ecNumber evidence="1">2.7.7.7</ecNumber>
    </recommendedName>
</protein>
<dbReference type="GO" id="GO:0000278">
    <property type="term" value="P:mitotic cell cycle"/>
    <property type="evidence" value="ECO:0007669"/>
    <property type="project" value="TreeGrafter"/>
</dbReference>
<dbReference type="OrthoDB" id="163611at2759"/>
<keyword evidence="1" id="KW-0238">DNA-binding</keyword>
<evidence type="ECO:0000256" key="1">
    <source>
        <dbReference type="RuleBase" id="RU365029"/>
    </source>
</evidence>
<dbReference type="GO" id="GO:0008310">
    <property type="term" value="F:single-stranded DNA 3'-5' DNA exonuclease activity"/>
    <property type="evidence" value="ECO:0007669"/>
    <property type="project" value="TreeGrafter"/>
</dbReference>
<dbReference type="AlphaFoldDB" id="D7FPA2"/>
<name>D7FPA2_ECTSI</name>
<comment type="cofactor">
    <cofactor evidence="1">
        <name>[4Fe-4S] cluster</name>
        <dbReference type="ChEBI" id="CHEBI:49883"/>
    </cofactor>
</comment>
<keyword evidence="1" id="KW-0235">DNA replication</keyword>
<dbReference type="GO" id="GO:0008622">
    <property type="term" value="C:epsilon DNA polymerase complex"/>
    <property type="evidence" value="ECO:0007669"/>
    <property type="project" value="InterPro"/>
</dbReference>
<dbReference type="PANTHER" id="PTHR10670">
    <property type="entry name" value="DNA POLYMERASE EPSILON CATALYTIC SUBUNIT A"/>
    <property type="match status" value="1"/>
</dbReference>
<dbReference type="GO" id="GO:0008270">
    <property type="term" value="F:zinc ion binding"/>
    <property type="evidence" value="ECO:0007669"/>
    <property type="project" value="UniProtKB-KW"/>
</dbReference>
<accession>D7FPA2</accession>
<keyword evidence="2" id="KW-0732">Signal</keyword>
<keyword evidence="1" id="KW-0411">Iron-sulfur</keyword>
<keyword evidence="1" id="KW-0808">Transferase</keyword>
<dbReference type="eggNOG" id="KOG1798">
    <property type="taxonomic scope" value="Eukaryota"/>
</dbReference>
<comment type="subcellular location">
    <subcellularLocation>
        <location evidence="1">Nucleus</location>
    </subcellularLocation>
</comment>
<dbReference type="GO" id="GO:0045004">
    <property type="term" value="P:DNA replication proofreading"/>
    <property type="evidence" value="ECO:0007669"/>
    <property type="project" value="TreeGrafter"/>
</dbReference>
<sequence>MHIVAGEDMIYDMLLLLSVLLQLVGPPRACPWYDRYSEGPPRLGWIFNMLPTSIPDASGNEKSGLDMYFLEQDGGTFKATVFYKPYFYVLVKEERYIQDCIQCIRRRFEDSAVEVTVVDKEDLDMPNHLSGKLRS</sequence>
<proteinExistence type="inferred from homology"/>
<gene>
    <name evidence="3" type="ORF">Esi_1878_0001</name>
</gene>
<keyword evidence="1" id="KW-0479">Metal-binding</keyword>
<dbReference type="Proteomes" id="UP000002630">
    <property type="component" value="Unassembled WGS sequence"/>
</dbReference>
<evidence type="ECO:0000313" key="3">
    <source>
        <dbReference type="EMBL" id="CBJ34278.1"/>
    </source>
</evidence>
<dbReference type="STRING" id="2880.D7FPA2"/>
<dbReference type="PANTHER" id="PTHR10670:SF0">
    <property type="entry name" value="DNA POLYMERASE EPSILON CATALYTIC SUBUNIT A"/>
    <property type="match status" value="1"/>
</dbReference>
<comment type="similarity">
    <text evidence="1">Belongs to the DNA polymerase type-B family.</text>
</comment>
<organism evidence="3 4">
    <name type="scientific">Ectocarpus siliculosus</name>
    <name type="common">Brown alga</name>
    <name type="synonym">Conferva siliculosa</name>
    <dbReference type="NCBI Taxonomy" id="2880"/>
    <lineage>
        <taxon>Eukaryota</taxon>
        <taxon>Sar</taxon>
        <taxon>Stramenopiles</taxon>
        <taxon>Ochrophyta</taxon>
        <taxon>PX clade</taxon>
        <taxon>Phaeophyceae</taxon>
        <taxon>Ectocarpales</taxon>
        <taxon>Ectocarpaceae</taxon>
        <taxon>Ectocarpus</taxon>
    </lineage>
</organism>
<dbReference type="GO" id="GO:0006287">
    <property type="term" value="P:base-excision repair, gap-filling"/>
    <property type="evidence" value="ECO:0007669"/>
    <property type="project" value="TreeGrafter"/>
</dbReference>
<comment type="catalytic activity">
    <reaction evidence="1">
        <text>DNA(n) + a 2'-deoxyribonucleoside 5'-triphosphate = DNA(n+1) + diphosphate</text>
        <dbReference type="Rhea" id="RHEA:22508"/>
        <dbReference type="Rhea" id="RHEA-COMP:17339"/>
        <dbReference type="Rhea" id="RHEA-COMP:17340"/>
        <dbReference type="ChEBI" id="CHEBI:33019"/>
        <dbReference type="ChEBI" id="CHEBI:61560"/>
        <dbReference type="ChEBI" id="CHEBI:173112"/>
        <dbReference type="EC" id="2.7.7.7"/>
    </reaction>
</comment>
<dbReference type="SUPFAM" id="SSF53098">
    <property type="entry name" value="Ribonuclease H-like"/>
    <property type="match status" value="1"/>
</dbReference>
<keyword evidence="1" id="KW-0862">Zinc</keyword>
<dbReference type="GO" id="GO:0006272">
    <property type="term" value="P:leading strand elongation"/>
    <property type="evidence" value="ECO:0007669"/>
    <property type="project" value="TreeGrafter"/>
</dbReference>